<dbReference type="RefSeq" id="XP_022244189.1">
    <property type="nucleotide sequence ID" value="XM_022388481.1"/>
</dbReference>
<gene>
    <name evidence="5 6 7" type="primary">LOC106461508</name>
</gene>
<protein>
    <submittedName>
        <fullName evidence="5 6">Uncharacterized protein LOC106461508</fullName>
    </submittedName>
</protein>
<accession>A0ABM1B870</accession>
<dbReference type="InterPro" id="IPR053257">
    <property type="entry name" value="Cu-only_SOD"/>
</dbReference>
<keyword evidence="4" id="KW-1185">Reference proteome</keyword>
<dbReference type="Proteomes" id="UP000694941">
    <property type="component" value="Unplaced"/>
</dbReference>
<dbReference type="PANTHER" id="PTHR20910:SF1">
    <property type="entry name" value="SUPEROXIDE DISMUTASE COPPER_ZINC BINDING DOMAIN-CONTAINING PROTEIN"/>
    <property type="match status" value="1"/>
</dbReference>
<dbReference type="RefSeq" id="XP_013776784.1">
    <property type="nucleotide sequence ID" value="XM_013921330.2"/>
</dbReference>
<dbReference type="PANTHER" id="PTHR20910">
    <property type="entry name" value="AGAP001623-PA"/>
    <property type="match status" value="1"/>
</dbReference>
<keyword evidence="2" id="KW-0732">Signal</keyword>
<dbReference type="RefSeq" id="XP_022244190.1">
    <property type="nucleotide sequence ID" value="XM_022388482.1"/>
</dbReference>
<sequence length="1093" mass="122734">MIRLPFLVLTGILCGTISSDITLYAPFNWGGLQGNVTFFQETPESEVVISIHLIPKTIEPKEYRWGVYAFPVAFDESEACSTKNLGRTRHDLSRKHGNIVVPPENDTVQVFLDKELKLLGVGGIWGKSLLIRSADYGEDIRSCSNIVDLGDVKTAEALFTSPVAGRVIFRQSELGDTTISATLFHTGDGYNPTSRHDWKILVTDILDRTVIRRLQDRCDYLTILYDPNNIDDTNCTKENHENCKAGDLVKKHGQIKVGSTNSRYSQAFFIDTNLQFASLDGYRSLYLALFEEKNAFRIVACAQIIEVKPREVKAVFNNDGVTGFIRFSQRYKMDPTIVTVSLKNLRGRGSGYHVHEFPVPPRIFKDDDICSSQSVGGHFNPFQVNRTLSPAPGTGTNDMYEVGDLSGKYGLLDDGLLPTFHFGVYADFSLPLFGTYSIIGRSVVIHRPNGTRWICANINYPTKSRTAVARFVFPVVGEVTFRQELGNPWSETTVFGEFSYSDGTLNNTINHRWEIHVDPPGRDFYNWSKRCESVREQYNPYRVGLERGYNRECHPANPLRCSLGDLTGKSRKITVAARKGSTQNKVFYTDVSLPLDGPTGIVGRAIVLHDDLAPHHRGDRLACTLIVPFRGIKASVKTWSVATAVESNVTGLIQFSQETTHDQTYGKVDFRGMAGLASGYHIHEVSVPQDLEFPCTSDAVYGHFNPFQVNVPVGPAPGVGTVDQYEVGDLSGKYGLLDNKNVTRLDFEDSNLPLFGQNGIIGRSVVIHKKERNFRWVCGTIQPDYKKEDVHEYKAIASFDQLESFVEGYVRLRQLEYKDGSLSDTWIEVYLRHPGRRNRNITTGHNWDVFVNQVGHDAVQPVENVRCIAAGYRWNPYLSKSDDESYKRDCGPANPLRCEMGDMTSRHGTLEVGGKRRVFTDVNLPLVGNYSVMGRSVVIFSKGGSNNKLGCANIKYDLHLVKHVTVRKHPGFTSARFMEHMRELLNMSDWLVQQDAQSHHDILDGQCAQLTVHFYGPEAHKLQIQFSNLINLGSVRKRTKLGIRKITTFYKPCRTLNELLGEDYIAGYNISSSLLSSLFTIVMGFLWVLLLLA</sequence>
<evidence type="ECO:0000256" key="2">
    <source>
        <dbReference type="SAM" id="SignalP"/>
    </source>
</evidence>
<dbReference type="GeneID" id="106461508"/>
<feature type="signal peptide" evidence="2">
    <location>
        <begin position="1"/>
        <end position="19"/>
    </location>
</feature>
<proteinExistence type="predicted"/>
<dbReference type="InterPro" id="IPR001424">
    <property type="entry name" value="SOD_Cu_Zn_dom"/>
</dbReference>
<feature type="domain" description="Superoxide dismutase copper/zinc binding" evidence="3">
    <location>
        <begin position="649"/>
        <end position="774"/>
    </location>
</feature>
<organism evidence="4 5">
    <name type="scientific">Limulus polyphemus</name>
    <name type="common">Atlantic horseshoe crab</name>
    <dbReference type="NCBI Taxonomy" id="6850"/>
    <lineage>
        <taxon>Eukaryota</taxon>
        <taxon>Metazoa</taxon>
        <taxon>Ecdysozoa</taxon>
        <taxon>Arthropoda</taxon>
        <taxon>Chelicerata</taxon>
        <taxon>Merostomata</taxon>
        <taxon>Xiphosura</taxon>
        <taxon>Limulidae</taxon>
        <taxon>Limulus</taxon>
    </lineage>
</organism>
<feature type="transmembrane region" description="Helical" evidence="1">
    <location>
        <begin position="1074"/>
        <end position="1092"/>
    </location>
</feature>
<evidence type="ECO:0000313" key="6">
    <source>
        <dbReference type="RefSeq" id="XP_022244189.1"/>
    </source>
</evidence>
<dbReference type="InterPro" id="IPR036423">
    <property type="entry name" value="SOD-like_Cu/Zn_dom_sf"/>
</dbReference>
<keyword evidence="1" id="KW-0472">Membrane</keyword>
<evidence type="ECO:0000313" key="7">
    <source>
        <dbReference type="RefSeq" id="XP_022244190.1"/>
    </source>
</evidence>
<dbReference type="Pfam" id="PF00080">
    <property type="entry name" value="Sod_Cu"/>
    <property type="match status" value="2"/>
</dbReference>
<keyword evidence="1" id="KW-0812">Transmembrane</keyword>
<reference evidence="5 6" key="1">
    <citation type="submission" date="2025-05" db="UniProtKB">
        <authorList>
            <consortium name="RefSeq"/>
        </authorList>
    </citation>
    <scope>IDENTIFICATION</scope>
    <source>
        <tissue evidence="5 6">Muscle</tissue>
    </source>
</reference>
<evidence type="ECO:0000259" key="3">
    <source>
        <dbReference type="Pfam" id="PF00080"/>
    </source>
</evidence>
<feature type="domain" description="Superoxide dismutase copper/zinc binding" evidence="3">
    <location>
        <begin position="321"/>
        <end position="447"/>
    </location>
</feature>
<evidence type="ECO:0000313" key="5">
    <source>
        <dbReference type="RefSeq" id="XP_013776784.1"/>
    </source>
</evidence>
<dbReference type="SUPFAM" id="SSF49329">
    <property type="entry name" value="Cu,Zn superoxide dismutase-like"/>
    <property type="match status" value="6"/>
</dbReference>
<feature type="chain" id="PRO_5045021989" evidence="2">
    <location>
        <begin position="20"/>
        <end position="1093"/>
    </location>
</feature>
<keyword evidence="1" id="KW-1133">Transmembrane helix</keyword>
<dbReference type="Gene3D" id="2.60.40.200">
    <property type="entry name" value="Superoxide dismutase, copper/zinc binding domain"/>
    <property type="match status" value="6"/>
</dbReference>
<name>A0ABM1B870_LIMPO</name>
<evidence type="ECO:0000256" key="1">
    <source>
        <dbReference type="SAM" id="Phobius"/>
    </source>
</evidence>
<evidence type="ECO:0000313" key="4">
    <source>
        <dbReference type="Proteomes" id="UP000694941"/>
    </source>
</evidence>